<evidence type="ECO:0000256" key="12">
    <source>
        <dbReference type="ARBA" id="ARBA00023295"/>
    </source>
</evidence>
<keyword evidence="11" id="KW-0234">DNA repair</keyword>
<dbReference type="SUPFAM" id="SSF55811">
    <property type="entry name" value="Nudix"/>
    <property type="match status" value="1"/>
</dbReference>
<evidence type="ECO:0000256" key="2">
    <source>
        <dbReference type="ARBA" id="ARBA00008343"/>
    </source>
</evidence>
<evidence type="ECO:0000256" key="11">
    <source>
        <dbReference type="ARBA" id="ARBA00023204"/>
    </source>
</evidence>
<dbReference type="SMART" id="SM00478">
    <property type="entry name" value="ENDO3c"/>
    <property type="match status" value="1"/>
</dbReference>
<comment type="catalytic activity">
    <reaction evidence="1 13">
        <text>Hydrolyzes free adenine bases from 7,8-dihydro-8-oxoguanine:adenine mismatched double-stranded DNA, leaving an apurinic site.</text>
        <dbReference type="EC" id="3.2.2.31"/>
    </reaction>
</comment>
<evidence type="ECO:0000256" key="8">
    <source>
        <dbReference type="ARBA" id="ARBA00022801"/>
    </source>
</evidence>
<dbReference type="CDD" id="cd03431">
    <property type="entry name" value="NUDIX_DNA_Glycosylase_C-MutY"/>
    <property type="match status" value="1"/>
</dbReference>
<keyword evidence="9 13" id="KW-0408">Iron</keyword>
<evidence type="ECO:0000313" key="17">
    <source>
        <dbReference type="Proteomes" id="UP001174997"/>
    </source>
</evidence>
<dbReference type="Pfam" id="PF00730">
    <property type="entry name" value="HhH-GPD"/>
    <property type="match status" value="1"/>
</dbReference>
<dbReference type="SMART" id="SM00525">
    <property type="entry name" value="FES"/>
    <property type="match status" value="1"/>
</dbReference>
<evidence type="ECO:0000256" key="13">
    <source>
        <dbReference type="RuleBase" id="RU365096"/>
    </source>
</evidence>
<comment type="cofactor">
    <cofactor evidence="13">
        <name>[4Fe-4S] cluster</name>
        <dbReference type="ChEBI" id="CHEBI:49883"/>
    </cofactor>
    <text evidence="13">Binds 1 [4Fe-4S] cluster.</text>
</comment>
<dbReference type="InterPro" id="IPR015797">
    <property type="entry name" value="NUDIX_hydrolase-like_dom_sf"/>
</dbReference>
<dbReference type="FunFam" id="1.10.340.30:FF:000002">
    <property type="entry name" value="Adenine DNA glycosylase"/>
    <property type="match status" value="1"/>
</dbReference>
<comment type="function">
    <text evidence="13">Adenine glycosylase active on G-A mispairs.</text>
</comment>
<evidence type="ECO:0000256" key="1">
    <source>
        <dbReference type="ARBA" id="ARBA00000843"/>
    </source>
</evidence>
<accession>A0AA40D1U7</accession>
<keyword evidence="6" id="KW-0479">Metal-binding</keyword>
<keyword evidence="5" id="KW-0004">4Fe-4S</keyword>
<evidence type="ECO:0000256" key="4">
    <source>
        <dbReference type="ARBA" id="ARBA00022023"/>
    </source>
</evidence>
<evidence type="ECO:0000256" key="9">
    <source>
        <dbReference type="ARBA" id="ARBA00023004"/>
    </source>
</evidence>
<keyword evidence="10" id="KW-0411">Iron-sulfur</keyword>
<comment type="similarity">
    <text evidence="2 13">Belongs to the Nth/MutY family.</text>
</comment>
<dbReference type="InterPro" id="IPR011257">
    <property type="entry name" value="DNA_glycosylase"/>
</dbReference>
<name>A0AA40D1U7_9PEZI</name>
<dbReference type="Proteomes" id="UP001174997">
    <property type="component" value="Unassembled WGS sequence"/>
</dbReference>
<evidence type="ECO:0000256" key="6">
    <source>
        <dbReference type="ARBA" id="ARBA00022723"/>
    </source>
</evidence>
<dbReference type="Pfam" id="PF00633">
    <property type="entry name" value="HHH"/>
    <property type="match status" value="1"/>
</dbReference>
<keyword evidence="8" id="KW-0378">Hydrolase</keyword>
<feature type="domain" description="HhH-GPD" evidence="15">
    <location>
        <begin position="175"/>
        <end position="339"/>
    </location>
</feature>
<dbReference type="SUPFAM" id="SSF48150">
    <property type="entry name" value="DNA-glycosylase"/>
    <property type="match status" value="1"/>
</dbReference>
<evidence type="ECO:0000256" key="10">
    <source>
        <dbReference type="ARBA" id="ARBA00023014"/>
    </source>
</evidence>
<evidence type="ECO:0000256" key="3">
    <source>
        <dbReference type="ARBA" id="ARBA00012045"/>
    </source>
</evidence>
<dbReference type="Pfam" id="PF14815">
    <property type="entry name" value="NUDIX_4"/>
    <property type="match status" value="1"/>
</dbReference>
<dbReference type="InterPro" id="IPR029119">
    <property type="entry name" value="MutY_C"/>
</dbReference>
<evidence type="ECO:0000313" key="16">
    <source>
        <dbReference type="EMBL" id="KAK0658717.1"/>
    </source>
</evidence>
<dbReference type="Gene3D" id="3.90.79.10">
    <property type="entry name" value="Nucleoside Triphosphate Pyrophosphohydrolase"/>
    <property type="match status" value="1"/>
</dbReference>
<evidence type="ECO:0000256" key="14">
    <source>
        <dbReference type="SAM" id="MobiDB-lite"/>
    </source>
</evidence>
<dbReference type="EMBL" id="JAULSY010000197">
    <property type="protein sequence ID" value="KAK0658717.1"/>
    <property type="molecule type" value="Genomic_DNA"/>
</dbReference>
<feature type="region of interest" description="Disordered" evidence="14">
    <location>
        <begin position="1"/>
        <end position="88"/>
    </location>
</feature>
<dbReference type="InterPro" id="IPR044298">
    <property type="entry name" value="MIG/MutY"/>
</dbReference>
<dbReference type="EC" id="3.2.2.31" evidence="3 13"/>
<dbReference type="GO" id="GO:0035485">
    <property type="term" value="F:adenine/guanine mispair binding"/>
    <property type="evidence" value="ECO:0007669"/>
    <property type="project" value="TreeGrafter"/>
</dbReference>
<dbReference type="GO" id="GO:0034039">
    <property type="term" value="F:8-oxo-7,8-dihydroguanine DNA N-glycosylase activity"/>
    <property type="evidence" value="ECO:0007669"/>
    <property type="project" value="TreeGrafter"/>
</dbReference>
<protein>
    <recommendedName>
        <fullName evidence="4 13">Adenine DNA glycosylase</fullName>
        <ecNumber evidence="3 13">3.2.2.31</ecNumber>
    </recommendedName>
</protein>
<keyword evidence="12 13" id="KW-0326">Glycosidase</keyword>
<dbReference type="GO" id="GO:0046872">
    <property type="term" value="F:metal ion binding"/>
    <property type="evidence" value="ECO:0007669"/>
    <property type="project" value="UniProtKB-UniRule"/>
</dbReference>
<dbReference type="GO" id="GO:0006285">
    <property type="term" value="P:base-excision repair, AP site formation"/>
    <property type="evidence" value="ECO:0007669"/>
    <property type="project" value="UniProtKB-ARBA"/>
</dbReference>
<sequence length="593" mass="65493">MARRKSARIAAQEPKPLTPNVPLLDDSNDAAEPSSASRPSSPDSASCASDSDPEPRPAKRRRVTAQPTTALVSLHPPKTTARPPVKYSKSNSLSLVQSIFTSDNHNGCALPLRPHPPSYHQPLLLSSPSAQASLLNWFRKEQATRLMPWRKPFLMNPSRADLSRRAYEVWISEIMLQQTRVATVIAYWNRWMAKWPTIQDLAQATEEEVVNMWTGLGYYSRARRIHAGAQKVVADNELQGLLPDTVEGLMKHVPGVGRYTAGAVSAIVFGKAEPMVDGNVMRVLSRQMGLMGNVKGDKRVVDVLWEAADRLVKVVAEGDGEKNEKPGLWGQALMELGSTICTPKPQCGECPVTESCMVYAEGLILARGLKEVVPDIEDGIACVLCEQVEQDGMEARSQGTKKKGQQNTSKFFEAFRASHAESKDPVSRTLTSHELDTIITHAQRFPLKKPKKQVREEETLVCAIRRVSDGQYLISRRPDKGLLAGLWEFPSYILPASNDSTAKGRKKQALDYVSGLVGSTDGYYGELGTVPWLFSHLRLAMHVHLFELDDTDESPLAAPPEPNYRWASSDEIEIESMGTGMKKCWSLVKAGGE</sequence>
<dbReference type="InterPro" id="IPR003265">
    <property type="entry name" value="HhH-GPD_domain"/>
</dbReference>
<dbReference type="GO" id="GO:0006298">
    <property type="term" value="P:mismatch repair"/>
    <property type="evidence" value="ECO:0007669"/>
    <property type="project" value="TreeGrafter"/>
</dbReference>
<keyword evidence="17" id="KW-1185">Reference proteome</keyword>
<organism evidence="16 17">
    <name type="scientific">Cercophora samala</name>
    <dbReference type="NCBI Taxonomy" id="330535"/>
    <lineage>
        <taxon>Eukaryota</taxon>
        <taxon>Fungi</taxon>
        <taxon>Dikarya</taxon>
        <taxon>Ascomycota</taxon>
        <taxon>Pezizomycotina</taxon>
        <taxon>Sordariomycetes</taxon>
        <taxon>Sordariomycetidae</taxon>
        <taxon>Sordariales</taxon>
        <taxon>Lasiosphaeriaceae</taxon>
        <taxon>Cercophora</taxon>
    </lineage>
</organism>
<dbReference type="AlphaFoldDB" id="A0AA40D1U7"/>
<dbReference type="Gene3D" id="1.10.1670.10">
    <property type="entry name" value="Helix-hairpin-Helix base-excision DNA repair enzymes (C-terminal)"/>
    <property type="match status" value="1"/>
</dbReference>
<dbReference type="GO" id="GO:0005634">
    <property type="term" value="C:nucleus"/>
    <property type="evidence" value="ECO:0007669"/>
    <property type="project" value="TreeGrafter"/>
</dbReference>
<evidence type="ECO:0000256" key="5">
    <source>
        <dbReference type="ARBA" id="ARBA00022485"/>
    </source>
</evidence>
<dbReference type="CDD" id="cd00056">
    <property type="entry name" value="ENDO3c"/>
    <property type="match status" value="1"/>
</dbReference>
<proteinExistence type="inferred from homology"/>
<dbReference type="PANTHER" id="PTHR42944:SF1">
    <property type="entry name" value="ADENINE DNA GLYCOSYLASE"/>
    <property type="match status" value="1"/>
</dbReference>
<dbReference type="GO" id="GO:0000701">
    <property type="term" value="F:purine-specific mismatch base pair DNA N-glycosylase activity"/>
    <property type="evidence" value="ECO:0007669"/>
    <property type="project" value="UniProtKB-EC"/>
</dbReference>
<feature type="compositionally biased region" description="Low complexity" evidence="14">
    <location>
        <begin position="30"/>
        <end position="50"/>
    </location>
</feature>
<keyword evidence="7 13" id="KW-0227">DNA damage</keyword>
<evidence type="ECO:0000256" key="7">
    <source>
        <dbReference type="ARBA" id="ARBA00022763"/>
    </source>
</evidence>
<reference evidence="16" key="1">
    <citation type="submission" date="2023-06" db="EMBL/GenBank/DDBJ databases">
        <title>Genome-scale phylogeny and comparative genomics of the fungal order Sordariales.</title>
        <authorList>
            <consortium name="Lawrence Berkeley National Laboratory"/>
            <person name="Hensen N."/>
            <person name="Bonometti L."/>
            <person name="Westerberg I."/>
            <person name="Brannstrom I.O."/>
            <person name="Guillou S."/>
            <person name="Cros-Aarteil S."/>
            <person name="Calhoun S."/>
            <person name="Haridas S."/>
            <person name="Kuo A."/>
            <person name="Mondo S."/>
            <person name="Pangilinan J."/>
            <person name="Riley R."/>
            <person name="Labutti K."/>
            <person name="Andreopoulos B."/>
            <person name="Lipzen A."/>
            <person name="Chen C."/>
            <person name="Yanf M."/>
            <person name="Daum C."/>
            <person name="Ng V."/>
            <person name="Clum A."/>
            <person name="Steindorff A."/>
            <person name="Ohm R."/>
            <person name="Martin F."/>
            <person name="Silar P."/>
            <person name="Natvig D."/>
            <person name="Lalanne C."/>
            <person name="Gautier V."/>
            <person name="Ament-Velasquez S.L."/>
            <person name="Kruys A."/>
            <person name="Hutchinson M.I."/>
            <person name="Powell A.J."/>
            <person name="Barry K."/>
            <person name="Miller A.N."/>
            <person name="Grigoriev I.V."/>
            <person name="Debuchy R."/>
            <person name="Gladieux P."/>
            <person name="Thoren M.H."/>
            <person name="Johannesson H."/>
        </authorList>
    </citation>
    <scope>NUCLEOTIDE SEQUENCE</scope>
    <source>
        <strain evidence="16">CBS 307.81</strain>
    </source>
</reference>
<gene>
    <name evidence="16" type="ORF">QBC41DRAFT_287480</name>
</gene>
<dbReference type="Gene3D" id="1.10.340.30">
    <property type="entry name" value="Hypothetical protein, domain 2"/>
    <property type="match status" value="1"/>
</dbReference>
<comment type="caution">
    <text evidence="16">The sequence shown here is derived from an EMBL/GenBank/DDBJ whole genome shotgun (WGS) entry which is preliminary data.</text>
</comment>
<dbReference type="InterPro" id="IPR003651">
    <property type="entry name" value="Endonuclease3_FeS-loop_motif"/>
</dbReference>
<dbReference type="GO" id="GO:0032357">
    <property type="term" value="F:oxidized purine DNA binding"/>
    <property type="evidence" value="ECO:0007669"/>
    <property type="project" value="TreeGrafter"/>
</dbReference>
<dbReference type="GO" id="GO:0051539">
    <property type="term" value="F:4 iron, 4 sulfur cluster binding"/>
    <property type="evidence" value="ECO:0007669"/>
    <property type="project" value="UniProtKB-UniRule"/>
</dbReference>
<dbReference type="InterPro" id="IPR000445">
    <property type="entry name" value="HhH_motif"/>
</dbReference>
<evidence type="ECO:0000259" key="15">
    <source>
        <dbReference type="SMART" id="SM00478"/>
    </source>
</evidence>
<dbReference type="PANTHER" id="PTHR42944">
    <property type="entry name" value="ADENINE DNA GLYCOSYLASE"/>
    <property type="match status" value="1"/>
</dbReference>
<dbReference type="InterPro" id="IPR023170">
    <property type="entry name" value="HhH_base_excis_C"/>
</dbReference>